<feature type="compositionally biased region" description="Pro residues" evidence="1">
    <location>
        <begin position="734"/>
        <end position="840"/>
    </location>
</feature>
<sequence>MHSRLSRLRCTSAAAVIAVGLSGAAALSGWTWAGADEPRVAQARAADDPAALSVTFVARSCDKYSDVMANKARNNIQESLRDLGPDSNYERSEAVSVAREAAGTPAPPCKPLPGWTFSTGTGITGKSAATLQLSTASGAIRQDITTADRTPELDAQGQDTGRTLEGAVTVPLTADEIAAANRGSLVVQGGTPAQPLNGLQEQYGFAALRCAQDALNGDNVEYVSFPQGARHVFCYYYAITPPPSAGTITVVKNVAAGSPGTGDFRFDGNVSYADTNGDGVNDFVLRASAAQGSSATFIRGATGADDPPWEFHEVVPPDSGWLPPSQPVCSARNEDGGAGTSAIETDSTGKASIRLAAGDTVTCTYTNARASGTALLEKESIGGTGTFDIDLATPPGAPPVNVAPATTTAEGVPVTVAQAPDGVVAGTYTVTEAAPPSDGTGTWMLTGADCNGTALPIGPAPNGGWTVSYDVVQAEPVRCLLTNTFTPGGSVDVEKVTQGGTGSFRYTVTPHPAERVPGPNDATTYQGTATTTAEGVAATAVRDDGAAEPLADHLRVSARDVYTVQEFLPPTTDAGTWSVTSADCGGTEIGPLDRETASIIVRPTREHPHVVCRFTNTFRPSGSLVVVKTTSGDTDLRPNAAVVRLDCAGGVTADLTLVPGATTGTLPRRVFQDATACTVAEPATGAADGVDTTTNAVIAVAPDTTGRALALGETFTVEPGQAVTVTITNTLRRPLPPTSPPPTSKPPTSKPPTSHPPTSKPPTSHPPTSRPPTSEPPTSKPPTSQPPTSQPPTWRPPTWHPPTSRPPTSEPPTPQPPTSRPPTSGPPTSGPPTSEPPTSAPPTAGHTTSAPPHPGGWPGGPHHPDHPDGPGQPDHPGPDAPQDGPTAMAPTGASGLRQLGIAALCLLAVGGLTLFAVRKRS</sequence>
<evidence type="ECO:0000256" key="1">
    <source>
        <dbReference type="SAM" id="MobiDB-lite"/>
    </source>
</evidence>
<evidence type="ECO:0000313" key="5">
    <source>
        <dbReference type="EMBL" id="GAA4961614.1"/>
    </source>
</evidence>
<feature type="chain" id="PRO_5046811056" description="SpaA-like prealbumin fold domain-containing protein" evidence="3">
    <location>
        <begin position="34"/>
        <end position="921"/>
    </location>
</feature>
<dbReference type="Proteomes" id="UP001500466">
    <property type="component" value="Unassembled WGS sequence"/>
</dbReference>
<dbReference type="EMBL" id="BAABHS010000008">
    <property type="protein sequence ID" value="GAA4961614.1"/>
    <property type="molecule type" value="Genomic_DNA"/>
</dbReference>
<evidence type="ECO:0000256" key="2">
    <source>
        <dbReference type="SAM" id="Phobius"/>
    </source>
</evidence>
<feature type="domain" description="SpaA-like prealbumin fold" evidence="4">
    <location>
        <begin position="376"/>
        <end position="484"/>
    </location>
</feature>
<evidence type="ECO:0000259" key="4">
    <source>
        <dbReference type="Pfam" id="PF24514"/>
    </source>
</evidence>
<keyword evidence="3" id="KW-0732">Signal</keyword>
<feature type="region of interest" description="Disordered" evidence="1">
    <location>
        <begin position="727"/>
        <end position="893"/>
    </location>
</feature>
<keyword evidence="2" id="KW-0472">Membrane</keyword>
<comment type="caution">
    <text evidence="5">The sequence shown here is derived from an EMBL/GenBank/DDBJ whole genome shotgun (WGS) entry which is preliminary data.</text>
</comment>
<feature type="domain" description="SpaA-like prealbumin fold" evidence="4">
    <location>
        <begin position="491"/>
        <end position="617"/>
    </location>
</feature>
<evidence type="ECO:0000313" key="6">
    <source>
        <dbReference type="Proteomes" id="UP001500466"/>
    </source>
</evidence>
<reference evidence="6" key="1">
    <citation type="journal article" date="2019" name="Int. J. Syst. Evol. Microbiol.">
        <title>The Global Catalogue of Microorganisms (GCM) 10K type strain sequencing project: providing services to taxonomists for standard genome sequencing and annotation.</title>
        <authorList>
            <consortium name="The Broad Institute Genomics Platform"/>
            <consortium name="The Broad Institute Genome Sequencing Center for Infectious Disease"/>
            <person name="Wu L."/>
            <person name="Ma J."/>
        </authorList>
    </citation>
    <scope>NUCLEOTIDE SEQUENCE [LARGE SCALE GENOMIC DNA]</scope>
    <source>
        <strain evidence="6">JCM 17986</strain>
    </source>
</reference>
<dbReference type="Pfam" id="PF24514">
    <property type="entry name" value="SpaA_4"/>
    <property type="match status" value="3"/>
</dbReference>
<feature type="transmembrane region" description="Helical" evidence="2">
    <location>
        <begin position="899"/>
        <end position="917"/>
    </location>
</feature>
<organism evidence="5 6">
    <name type="scientific">Yinghuangia aomiensis</name>
    <dbReference type="NCBI Taxonomy" id="676205"/>
    <lineage>
        <taxon>Bacteria</taxon>
        <taxon>Bacillati</taxon>
        <taxon>Actinomycetota</taxon>
        <taxon>Actinomycetes</taxon>
        <taxon>Kitasatosporales</taxon>
        <taxon>Streptomycetaceae</taxon>
        <taxon>Yinghuangia</taxon>
    </lineage>
</organism>
<keyword evidence="2" id="KW-0812">Transmembrane</keyword>
<protein>
    <recommendedName>
        <fullName evidence="4">SpaA-like prealbumin fold domain-containing protein</fullName>
    </recommendedName>
</protein>
<accession>A0ABP9H5X8</accession>
<dbReference type="InterPro" id="IPR055371">
    <property type="entry name" value="SpaA_PFL_dom_4"/>
</dbReference>
<evidence type="ECO:0000256" key="3">
    <source>
        <dbReference type="SAM" id="SignalP"/>
    </source>
</evidence>
<keyword evidence="2" id="KW-1133">Transmembrane helix</keyword>
<name>A0ABP9H5X8_9ACTN</name>
<keyword evidence="6" id="KW-1185">Reference proteome</keyword>
<proteinExistence type="predicted"/>
<gene>
    <name evidence="5" type="ORF">GCM10023205_26400</name>
</gene>
<feature type="signal peptide" evidence="3">
    <location>
        <begin position="1"/>
        <end position="33"/>
    </location>
</feature>
<feature type="domain" description="SpaA-like prealbumin fold" evidence="4">
    <location>
        <begin position="249"/>
        <end position="369"/>
    </location>
</feature>